<accession>A0A8T0DXT7</accession>
<gene>
    <name evidence="1" type="ORF">HNY73_021492</name>
</gene>
<dbReference type="PANTHER" id="PTHR46060:SF1">
    <property type="entry name" value="MARINER MOS1 TRANSPOSASE-LIKE PROTEIN"/>
    <property type="match status" value="1"/>
</dbReference>
<reference evidence="1" key="2">
    <citation type="submission" date="2020-06" db="EMBL/GenBank/DDBJ databases">
        <authorList>
            <person name="Sheffer M."/>
        </authorList>
    </citation>
    <scope>NUCLEOTIDE SEQUENCE</scope>
</reference>
<dbReference type="GO" id="GO:0003676">
    <property type="term" value="F:nucleic acid binding"/>
    <property type="evidence" value="ECO:0007669"/>
    <property type="project" value="InterPro"/>
</dbReference>
<reference evidence="1" key="1">
    <citation type="journal article" date="2020" name="bioRxiv">
        <title>Chromosome-level reference genome of the European wasp spider Argiope bruennichi: a resource for studies on range expansion and evolutionary adaptation.</title>
        <authorList>
            <person name="Sheffer M.M."/>
            <person name="Hoppe A."/>
            <person name="Krehenwinkel H."/>
            <person name="Uhl G."/>
            <person name="Kuss A.W."/>
            <person name="Jensen L."/>
            <person name="Jensen C."/>
            <person name="Gillespie R.G."/>
            <person name="Hoff K.J."/>
            <person name="Prost S."/>
        </authorList>
    </citation>
    <scope>NUCLEOTIDE SEQUENCE</scope>
</reference>
<proteinExistence type="predicted"/>
<dbReference type="PANTHER" id="PTHR46060">
    <property type="entry name" value="MARINER MOS1 TRANSPOSASE-LIKE PROTEIN"/>
    <property type="match status" value="1"/>
</dbReference>
<sequence length="183" mass="21095">MLAVKADVSVGRVWTIVHDRLSYRKVCAQWVPKQLIDQLKELRMGLALEHLFLHHQNLTFLERIVTGDENLWHHYKDKDKRQSRTAYSGSICQHLHLKSSTPWRQQAICCSPSFSMSKIQGLYQEKVVCENITLATTAVSLGYRVWITNSSGTFCFLSTSDMKFRLEIVGEETSLRDHPTTLK</sequence>
<dbReference type="AlphaFoldDB" id="A0A8T0DXT7"/>
<dbReference type="InterPro" id="IPR052709">
    <property type="entry name" value="Transposase-MT_Hybrid"/>
</dbReference>
<name>A0A8T0DXT7_ARGBR</name>
<dbReference type="InterPro" id="IPR036397">
    <property type="entry name" value="RNaseH_sf"/>
</dbReference>
<dbReference type="Gene3D" id="3.30.420.10">
    <property type="entry name" value="Ribonuclease H-like superfamily/Ribonuclease H"/>
    <property type="match status" value="1"/>
</dbReference>
<dbReference type="EMBL" id="JABXBU010002231">
    <property type="protein sequence ID" value="KAF8763292.1"/>
    <property type="molecule type" value="Genomic_DNA"/>
</dbReference>
<dbReference type="Proteomes" id="UP000807504">
    <property type="component" value="Unassembled WGS sequence"/>
</dbReference>
<keyword evidence="2" id="KW-1185">Reference proteome</keyword>
<evidence type="ECO:0000313" key="1">
    <source>
        <dbReference type="EMBL" id="KAF8763292.1"/>
    </source>
</evidence>
<comment type="caution">
    <text evidence="1">The sequence shown here is derived from an EMBL/GenBank/DDBJ whole genome shotgun (WGS) entry which is preliminary data.</text>
</comment>
<evidence type="ECO:0000313" key="2">
    <source>
        <dbReference type="Proteomes" id="UP000807504"/>
    </source>
</evidence>
<organism evidence="1 2">
    <name type="scientific">Argiope bruennichi</name>
    <name type="common">Wasp spider</name>
    <name type="synonym">Aranea bruennichi</name>
    <dbReference type="NCBI Taxonomy" id="94029"/>
    <lineage>
        <taxon>Eukaryota</taxon>
        <taxon>Metazoa</taxon>
        <taxon>Ecdysozoa</taxon>
        <taxon>Arthropoda</taxon>
        <taxon>Chelicerata</taxon>
        <taxon>Arachnida</taxon>
        <taxon>Araneae</taxon>
        <taxon>Araneomorphae</taxon>
        <taxon>Entelegynae</taxon>
        <taxon>Araneoidea</taxon>
        <taxon>Araneidae</taxon>
        <taxon>Argiope</taxon>
    </lineage>
</organism>
<protein>
    <submittedName>
        <fullName evidence="1">Uncharacterized protein</fullName>
    </submittedName>
</protein>